<proteinExistence type="predicted"/>
<name>A0A2W2ITU9_9ACTN</name>
<keyword evidence="2" id="KW-1185">Reference proteome</keyword>
<dbReference type="RefSeq" id="WP_111166087.1">
    <property type="nucleotide sequence ID" value="NZ_POUA01000028.1"/>
</dbReference>
<reference evidence="1 2" key="1">
    <citation type="submission" date="2018-01" db="EMBL/GenBank/DDBJ databases">
        <title>Draft genome sequence of Sphaerisporangium sp. 7K107.</title>
        <authorList>
            <person name="Sahin N."/>
            <person name="Saygin H."/>
            <person name="Ay H."/>
        </authorList>
    </citation>
    <scope>NUCLEOTIDE SEQUENCE [LARGE SCALE GENOMIC DNA]</scope>
    <source>
        <strain evidence="1 2">7K107</strain>
    </source>
</reference>
<comment type="caution">
    <text evidence="1">The sequence shown here is derived from an EMBL/GenBank/DDBJ whole genome shotgun (WGS) entry which is preliminary data.</text>
</comment>
<evidence type="ECO:0000313" key="2">
    <source>
        <dbReference type="Proteomes" id="UP000248544"/>
    </source>
</evidence>
<protein>
    <submittedName>
        <fullName evidence="1">Uncharacterized protein</fullName>
    </submittedName>
</protein>
<dbReference type="AlphaFoldDB" id="A0A2W2ITU9"/>
<gene>
    <name evidence="1" type="ORF">C1I98_06085</name>
</gene>
<dbReference type="Proteomes" id="UP000248544">
    <property type="component" value="Unassembled WGS sequence"/>
</dbReference>
<dbReference type="EMBL" id="POUA01000028">
    <property type="protein sequence ID" value="PZG53124.1"/>
    <property type="molecule type" value="Genomic_DNA"/>
</dbReference>
<accession>A0A2W2ITU9</accession>
<organism evidence="1 2">
    <name type="scientific">Spongiactinospora gelatinilytica</name>
    <dbReference type="NCBI Taxonomy" id="2666298"/>
    <lineage>
        <taxon>Bacteria</taxon>
        <taxon>Bacillati</taxon>
        <taxon>Actinomycetota</taxon>
        <taxon>Actinomycetes</taxon>
        <taxon>Streptosporangiales</taxon>
        <taxon>Streptosporangiaceae</taxon>
        <taxon>Spongiactinospora</taxon>
    </lineage>
</organism>
<sequence>MIVGRVTLTEPHTVDETGEAAMTLSGREAWPIITRGEVLARHEAVLGQRGALVAVLFGQKDERNGYYTVTSSSSNLTDFAGYSGWADWSLSLVRHGPDNVIDLESRLTGAVRANDFSLSGERWHAPAIGAYGYYTGSTTASTMVRTGEDGPITVYRQVPAGVSPRWGCAVGDYLRGRVRLRTGYPPRELTGLTAAVDVDQWELSNGLVRARRSYTAGSMEVGSYTGGWKPKVWNIDIGSGPITSWESVTILRNDPEAATLRLTESRAPGRVAVDLTVRRGSRTVEVYVQRGDSGTISVYLASAETMTDSTSYVVRPTDDADGNRAIAGSARNFDPHAAGGLTKTSTTVLDCWLGVVAGGGSAVSGDQAAHLRDQYIGALPETTAAVRR</sequence>
<evidence type="ECO:0000313" key="1">
    <source>
        <dbReference type="EMBL" id="PZG53124.1"/>
    </source>
</evidence>